<evidence type="ECO:0000313" key="1">
    <source>
        <dbReference type="EMBL" id="RIX97173.1"/>
    </source>
</evidence>
<reference evidence="2" key="1">
    <citation type="submission" date="2018-09" db="EMBL/GenBank/DDBJ databases">
        <authorList>
            <person name="Tuo L."/>
        </authorList>
    </citation>
    <scope>NUCLEOTIDE SEQUENCE [LARGE SCALE GENOMIC DNA]</scope>
    <source>
        <strain evidence="2">M2BS4Y-1</strain>
    </source>
</reference>
<dbReference type="RefSeq" id="WP_119541678.1">
    <property type="nucleotide sequence ID" value="NZ_QYRN01000017.1"/>
</dbReference>
<keyword evidence="2" id="KW-1185">Reference proteome</keyword>
<evidence type="ECO:0000313" key="2">
    <source>
        <dbReference type="Proteomes" id="UP000265750"/>
    </source>
</evidence>
<organism evidence="1 2">
    <name type="scientific">Aureimonas flava</name>
    <dbReference type="NCBI Taxonomy" id="2320271"/>
    <lineage>
        <taxon>Bacteria</taxon>
        <taxon>Pseudomonadati</taxon>
        <taxon>Pseudomonadota</taxon>
        <taxon>Alphaproteobacteria</taxon>
        <taxon>Hyphomicrobiales</taxon>
        <taxon>Aurantimonadaceae</taxon>
        <taxon>Aureimonas</taxon>
    </lineage>
</organism>
<dbReference type="EMBL" id="QYRN01000017">
    <property type="protein sequence ID" value="RIX97173.1"/>
    <property type="molecule type" value="Genomic_DNA"/>
</dbReference>
<dbReference type="OrthoDB" id="9798585at2"/>
<gene>
    <name evidence="1" type="ORF">D3218_19120</name>
</gene>
<accession>A0A3A1WFU7</accession>
<proteinExistence type="predicted"/>
<sequence>MADKVQENRIRRMAERQGMQLKKIRRIDPKAIDYGHFTLSDRDGNPVSVEGKPTATADQIEAFLKA</sequence>
<dbReference type="Proteomes" id="UP000265750">
    <property type="component" value="Unassembled WGS sequence"/>
</dbReference>
<protein>
    <submittedName>
        <fullName evidence="1">Uncharacterized protein</fullName>
    </submittedName>
</protein>
<dbReference type="AlphaFoldDB" id="A0A3A1WFU7"/>
<name>A0A3A1WFU7_9HYPH</name>
<comment type="caution">
    <text evidence="1">The sequence shown here is derived from an EMBL/GenBank/DDBJ whole genome shotgun (WGS) entry which is preliminary data.</text>
</comment>